<evidence type="ECO:0000256" key="3">
    <source>
        <dbReference type="ARBA" id="ARBA00022475"/>
    </source>
</evidence>
<dbReference type="Pfam" id="PF00528">
    <property type="entry name" value="BPD_transp_1"/>
    <property type="match status" value="1"/>
</dbReference>
<comment type="caution">
    <text evidence="9">The sequence shown here is derived from an EMBL/GenBank/DDBJ whole genome shotgun (WGS) entry which is preliminary data.</text>
</comment>
<feature type="transmembrane region" description="Helical" evidence="7">
    <location>
        <begin position="174"/>
        <end position="196"/>
    </location>
</feature>
<name>A0ABV5EFX1_9ACTN</name>
<evidence type="ECO:0000256" key="7">
    <source>
        <dbReference type="RuleBase" id="RU363032"/>
    </source>
</evidence>
<dbReference type="PANTHER" id="PTHR43163">
    <property type="entry name" value="DIPEPTIDE TRANSPORT SYSTEM PERMEASE PROTEIN DPPB-RELATED"/>
    <property type="match status" value="1"/>
</dbReference>
<evidence type="ECO:0000313" key="10">
    <source>
        <dbReference type="Proteomes" id="UP001585080"/>
    </source>
</evidence>
<evidence type="ECO:0000256" key="5">
    <source>
        <dbReference type="ARBA" id="ARBA00022989"/>
    </source>
</evidence>
<evidence type="ECO:0000256" key="4">
    <source>
        <dbReference type="ARBA" id="ARBA00022692"/>
    </source>
</evidence>
<dbReference type="CDD" id="cd06261">
    <property type="entry name" value="TM_PBP2"/>
    <property type="match status" value="1"/>
</dbReference>
<feature type="transmembrane region" description="Helical" evidence="7">
    <location>
        <begin position="238"/>
        <end position="263"/>
    </location>
</feature>
<dbReference type="SUPFAM" id="SSF161098">
    <property type="entry name" value="MetI-like"/>
    <property type="match status" value="1"/>
</dbReference>
<organism evidence="9 10">
    <name type="scientific">Streptomyces broussonetiae</name>
    <dbReference type="NCBI Taxonomy" id="2686304"/>
    <lineage>
        <taxon>Bacteria</taxon>
        <taxon>Bacillati</taxon>
        <taxon>Actinomycetota</taxon>
        <taxon>Actinomycetes</taxon>
        <taxon>Kitasatosporales</taxon>
        <taxon>Streptomycetaceae</taxon>
        <taxon>Streptomyces</taxon>
    </lineage>
</organism>
<proteinExistence type="inferred from homology"/>
<keyword evidence="5 7" id="KW-1133">Transmembrane helix</keyword>
<keyword evidence="2 7" id="KW-0813">Transport</keyword>
<gene>
    <name evidence="9" type="ORF">VSS16_23715</name>
</gene>
<keyword evidence="4 7" id="KW-0812">Transmembrane</keyword>
<keyword evidence="6 7" id="KW-0472">Membrane</keyword>
<reference evidence="9 10" key="1">
    <citation type="submission" date="2024-01" db="EMBL/GenBank/DDBJ databases">
        <title>Genome mining of biosynthetic gene clusters to explore secondary metabolites of Streptomyces sp.</title>
        <authorList>
            <person name="Baig A."/>
            <person name="Ajitkumar Shintre N."/>
            <person name="Kumar H."/>
            <person name="Anbarasu A."/>
            <person name="Ramaiah S."/>
        </authorList>
    </citation>
    <scope>NUCLEOTIDE SEQUENCE [LARGE SCALE GENOMIC DNA]</scope>
    <source>
        <strain evidence="9 10">A57</strain>
    </source>
</reference>
<evidence type="ECO:0000256" key="6">
    <source>
        <dbReference type="ARBA" id="ARBA00023136"/>
    </source>
</evidence>
<feature type="transmembrane region" description="Helical" evidence="7">
    <location>
        <begin position="134"/>
        <end position="154"/>
    </location>
</feature>
<dbReference type="RefSeq" id="WP_376734298.1">
    <property type="nucleotide sequence ID" value="NZ_JAYMRP010000023.1"/>
</dbReference>
<keyword evidence="3" id="KW-1003">Cell membrane</keyword>
<dbReference type="EMBL" id="JAYMRP010000023">
    <property type="protein sequence ID" value="MFB8775710.1"/>
    <property type="molecule type" value="Genomic_DNA"/>
</dbReference>
<accession>A0ABV5EFX1</accession>
<dbReference type="Proteomes" id="UP001585080">
    <property type="component" value="Unassembled WGS sequence"/>
</dbReference>
<dbReference type="Pfam" id="PF19300">
    <property type="entry name" value="BPD_transp_1_N"/>
    <property type="match status" value="1"/>
</dbReference>
<evidence type="ECO:0000256" key="2">
    <source>
        <dbReference type="ARBA" id="ARBA00022448"/>
    </source>
</evidence>
<evidence type="ECO:0000256" key="1">
    <source>
        <dbReference type="ARBA" id="ARBA00004651"/>
    </source>
</evidence>
<dbReference type="InterPro" id="IPR000515">
    <property type="entry name" value="MetI-like"/>
</dbReference>
<comment type="subcellular location">
    <subcellularLocation>
        <location evidence="1 7">Cell membrane</location>
        <topology evidence="1 7">Multi-pass membrane protein</topology>
    </subcellularLocation>
</comment>
<feature type="domain" description="ABC transmembrane type-1" evidence="8">
    <location>
        <begin position="95"/>
        <end position="299"/>
    </location>
</feature>
<comment type="similarity">
    <text evidence="7">Belongs to the binding-protein-dependent transport system permease family.</text>
</comment>
<keyword evidence="10" id="KW-1185">Reference proteome</keyword>
<dbReference type="PROSITE" id="PS50928">
    <property type="entry name" value="ABC_TM1"/>
    <property type="match status" value="1"/>
</dbReference>
<feature type="transmembrane region" description="Helical" evidence="7">
    <location>
        <begin position="99"/>
        <end position="122"/>
    </location>
</feature>
<evidence type="ECO:0000259" key="8">
    <source>
        <dbReference type="PROSITE" id="PS50928"/>
    </source>
</evidence>
<evidence type="ECO:0000313" key="9">
    <source>
        <dbReference type="EMBL" id="MFB8775710.1"/>
    </source>
</evidence>
<protein>
    <submittedName>
        <fullName evidence="9">ABC transporter permease</fullName>
    </submittedName>
</protein>
<sequence length="313" mass="32601">MGKLIAYRLALALPQLALVSLLVFFLTYLVPGSPAAAILGASATPESLAQVESDLGLDQPFAERLVEWFGAALTGDLGLSYSNSLPVSDLIAERLPATLSLVGGGLFFAAVFGILLGVLAALRPGPLDRAVNGVTSLGLAIPEFWFGLILSLVFAVQLGWVPVVAYTPLVEDPAAWFTGMILPSIALGAPAAAMVARQTRGAMAKALRAPYIDSLTAVGVPRTRVVVRYALKNAMIPVLASTGLTLRILIGASFVVETVFAIPGMGELLLHSVIGKDFPVVQGAVLVVAVLVIGVNLVLDVGYGLLDPKVRPQ</sequence>
<dbReference type="InterPro" id="IPR045621">
    <property type="entry name" value="BPD_transp_1_N"/>
</dbReference>
<dbReference type="InterPro" id="IPR035906">
    <property type="entry name" value="MetI-like_sf"/>
</dbReference>
<dbReference type="PANTHER" id="PTHR43163:SF3">
    <property type="entry name" value="PEPTIDE ABC TRANSPORTER PERMEASE PROTEIN"/>
    <property type="match status" value="1"/>
</dbReference>
<dbReference type="Gene3D" id="1.10.3720.10">
    <property type="entry name" value="MetI-like"/>
    <property type="match status" value="1"/>
</dbReference>
<feature type="transmembrane region" description="Helical" evidence="7">
    <location>
        <begin position="283"/>
        <end position="306"/>
    </location>
</feature>